<reference evidence="2 3" key="1">
    <citation type="submission" date="2024-08" db="EMBL/GenBank/DDBJ databases">
        <title>The draft genome of Apodemus speciosus.</title>
        <authorList>
            <person name="Nabeshima K."/>
            <person name="Suzuki S."/>
            <person name="Onuma M."/>
        </authorList>
    </citation>
    <scope>NUCLEOTIDE SEQUENCE [LARGE SCALE GENOMIC DNA]</scope>
    <source>
        <strain evidence="2">IB14-021</strain>
    </source>
</reference>
<evidence type="ECO:0000256" key="1">
    <source>
        <dbReference type="SAM" id="MobiDB-lite"/>
    </source>
</evidence>
<accession>A0ABQ0FGW9</accession>
<dbReference type="EMBL" id="BAAFST010000013">
    <property type="protein sequence ID" value="GAB1298503.1"/>
    <property type="molecule type" value="Genomic_DNA"/>
</dbReference>
<proteinExistence type="predicted"/>
<gene>
    <name evidence="2" type="ORF">APTSU1_001373900</name>
</gene>
<evidence type="ECO:0000313" key="3">
    <source>
        <dbReference type="Proteomes" id="UP001623349"/>
    </source>
</evidence>
<evidence type="ECO:0000313" key="2">
    <source>
        <dbReference type="EMBL" id="GAB1298503.1"/>
    </source>
</evidence>
<sequence length="63" mass="7290">MAEHGETTEDRISEFDYEYLPELSALLGVDAVQLAKIQEEEEHKERMKMKKGFNSQMRSEANA</sequence>
<comment type="caution">
    <text evidence="2">The sequence shown here is derived from an EMBL/GenBank/DDBJ whole genome shotgun (WGS) entry which is preliminary data.</text>
</comment>
<protein>
    <submittedName>
        <fullName evidence="2">Baculoviral IAP repeat-containing protein 1a</fullName>
    </submittedName>
</protein>
<dbReference type="Proteomes" id="UP001623349">
    <property type="component" value="Unassembled WGS sequence"/>
</dbReference>
<keyword evidence="3" id="KW-1185">Reference proteome</keyword>
<feature type="compositionally biased region" description="Polar residues" evidence="1">
    <location>
        <begin position="53"/>
        <end position="63"/>
    </location>
</feature>
<name>A0ABQ0FGW9_APOSI</name>
<dbReference type="InterPro" id="IPR028789">
    <property type="entry name" value="Naip"/>
</dbReference>
<dbReference type="PANTHER" id="PTHR46914:SF1">
    <property type="entry name" value="BACULOVIRAL IAP REPEAT-CONTAINING PROTEIN 1"/>
    <property type="match status" value="1"/>
</dbReference>
<organism evidence="2 3">
    <name type="scientific">Apodemus speciosus</name>
    <name type="common">Large Japanese field mouse</name>
    <dbReference type="NCBI Taxonomy" id="105296"/>
    <lineage>
        <taxon>Eukaryota</taxon>
        <taxon>Metazoa</taxon>
        <taxon>Chordata</taxon>
        <taxon>Craniata</taxon>
        <taxon>Vertebrata</taxon>
        <taxon>Euteleostomi</taxon>
        <taxon>Mammalia</taxon>
        <taxon>Eutheria</taxon>
        <taxon>Euarchontoglires</taxon>
        <taxon>Glires</taxon>
        <taxon>Rodentia</taxon>
        <taxon>Myomorpha</taxon>
        <taxon>Muroidea</taxon>
        <taxon>Muridae</taxon>
        <taxon>Murinae</taxon>
        <taxon>Apodemus</taxon>
    </lineage>
</organism>
<dbReference type="PANTHER" id="PTHR46914">
    <property type="entry name" value="BACULOVIRAL IAP REPEAT-CONTAINING PROTEIN 1"/>
    <property type="match status" value="1"/>
</dbReference>
<feature type="region of interest" description="Disordered" evidence="1">
    <location>
        <begin position="41"/>
        <end position="63"/>
    </location>
</feature>